<dbReference type="InterPro" id="IPR029050">
    <property type="entry name" value="Immunoprotect_excell_Ig-like"/>
</dbReference>
<proteinExistence type="predicted"/>
<accession>A0ABP9LWT3</accession>
<dbReference type="Gene3D" id="2.60.40.1240">
    <property type="match status" value="1"/>
</dbReference>
<gene>
    <name evidence="3" type="ORF">GCM10023210_09700</name>
</gene>
<feature type="domain" description="DUF4352" evidence="2">
    <location>
        <begin position="54"/>
        <end position="164"/>
    </location>
</feature>
<keyword evidence="1" id="KW-0732">Signal</keyword>
<sequence>MKKNIKHLVSLGSITFFLIIAMGSMDDKKEKTGSSKAGTSAATVSTEAEANYRKVGETLATDYFDVTVNKVSVENSVNTGNELADLKPEAGTRYLIINTSFKNNSNESRMLMDGEILINYNGKDYTFDKSETVMLEGWGLMLDQINPLTTKTTNLVYKIPAELKGTAYYRPGRSGDKDLIDLGNIQ</sequence>
<evidence type="ECO:0000256" key="1">
    <source>
        <dbReference type="ARBA" id="ARBA00022729"/>
    </source>
</evidence>
<dbReference type="RefSeq" id="WP_345200664.1">
    <property type="nucleotide sequence ID" value="NZ_BAABHX010000001.1"/>
</dbReference>
<evidence type="ECO:0000259" key="2">
    <source>
        <dbReference type="Pfam" id="PF11611"/>
    </source>
</evidence>
<protein>
    <recommendedName>
        <fullName evidence="2">DUF4352 domain-containing protein</fullName>
    </recommendedName>
</protein>
<reference evidence="4" key="1">
    <citation type="journal article" date="2019" name="Int. J. Syst. Evol. Microbiol.">
        <title>The Global Catalogue of Microorganisms (GCM) 10K type strain sequencing project: providing services to taxonomists for standard genome sequencing and annotation.</title>
        <authorList>
            <consortium name="The Broad Institute Genomics Platform"/>
            <consortium name="The Broad Institute Genome Sequencing Center for Infectious Disease"/>
            <person name="Wu L."/>
            <person name="Ma J."/>
        </authorList>
    </citation>
    <scope>NUCLEOTIDE SEQUENCE [LARGE SCALE GENOMIC DNA]</scope>
    <source>
        <strain evidence="4">JCM 18019</strain>
    </source>
</reference>
<evidence type="ECO:0000313" key="4">
    <source>
        <dbReference type="Proteomes" id="UP001500353"/>
    </source>
</evidence>
<dbReference type="EMBL" id="BAABHX010000001">
    <property type="protein sequence ID" value="GAA5087083.1"/>
    <property type="molecule type" value="Genomic_DNA"/>
</dbReference>
<evidence type="ECO:0000313" key="3">
    <source>
        <dbReference type="EMBL" id="GAA5087083.1"/>
    </source>
</evidence>
<dbReference type="Pfam" id="PF11611">
    <property type="entry name" value="DUF4352"/>
    <property type="match status" value="1"/>
</dbReference>
<keyword evidence="4" id="KW-1185">Reference proteome</keyword>
<dbReference type="InterPro" id="IPR029051">
    <property type="entry name" value="DUF4352"/>
</dbReference>
<comment type="caution">
    <text evidence="3">The sequence shown here is derived from an EMBL/GenBank/DDBJ whole genome shotgun (WGS) entry which is preliminary data.</text>
</comment>
<dbReference type="Proteomes" id="UP001500353">
    <property type="component" value="Unassembled WGS sequence"/>
</dbReference>
<organism evidence="3 4">
    <name type="scientific">Chryseobacterium ginsengisoli</name>
    <dbReference type="NCBI Taxonomy" id="363853"/>
    <lineage>
        <taxon>Bacteria</taxon>
        <taxon>Pseudomonadati</taxon>
        <taxon>Bacteroidota</taxon>
        <taxon>Flavobacteriia</taxon>
        <taxon>Flavobacteriales</taxon>
        <taxon>Weeksellaceae</taxon>
        <taxon>Chryseobacterium group</taxon>
        <taxon>Chryseobacterium</taxon>
    </lineage>
</organism>
<name>A0ABP9LWT3_9FLAO</name>